<reference evidence="1 2" key="1">
    <citation type="journal article" date="2022" name="Plant J.">
        <title>Chromosome-level genome of Camellia lanceoleosa provides a valuable resource for understanding genome evolution and self-incompatibility.</title>
        <authorList>
            <person name="Gong W."/>
            <person name="Xiao S."/>
            <person name="Wang L."/>
            <person name="Liao Z."/>
            <person name="Chang Y."/>
            <person name="Mo W."/>
            <person name="Hu G."/>
            <person name="Li W."/>
            <person name="Zhao G."/>
            <person name="Zhu H."/>
            <person name="Hu X."/>
            <person name="Ji K."/>
            <person name="Xiang X."/>
            <person name="Song Q."/>
            <person name="Yuan D."/>
            <person name="Jin S."/>
            <person name="Zhang L."/>
        </authorList>
    </citation>
    <scope>NUCLEOTIDE SEQUENCE [LARGE SCALE GENOMIC DNA]</scope>
    <source>
        <strain evidence="1">SQ_2022a</strain>
    </source>
</reference>
<proteinExistence type="predicted"/>
<organism evidence="1 2">
    <name type="scientific">Camellia lanceoleosa</name>
    <dbReference type="NCBI Taxonomy" id="1840588"/>
    <lineage>
        <taxon>Eukaryota</taxon>
        <taxon>Viridiplantae</taxon>
        <taxon>Streptophyta</taxon>
        <taxon>Embryophyta</taxon>
        <taxon>Tracheophyta</taxon>
        <taxon>Spermatophyta</taxon>
        <taxon>Magnoliopsida</taxon>
        <taxon>eudicotyledons</taxon>
        <taxon>Gunneridae</taxon>
        <taxon>Pentapetalae</taxon>
        <taxon>asterids</taxon>
        <taxon>Ericales</taxon>
        <taxon>Theaceae</taxon>
        <taxon>Camellia</taxon>
    </lineage>
</organism>
<keyword evidence="2" id="KW-1185">Reference proteome</keyword>
<dbReference type="Proteomes" id="UP001060215">
    <property type="component" value="Chromosome 1"/>
</dbReference>
<sequence>MGTSQTEKVYVAIGTDQKEGYATLEWALRKWSSQSVSIVILHADNNKSKDFVYTPFGKLPASYVSDEKLEVLRKIKEGENDNFLSEYKALCGKIKVEVLKIEKHDEPLHKLLVELISGIRITKLVVGFTFMKSSSWKSRGAISGSFYVHRHKPEFCELFIVCGGKLLFLREDNNEGFIEDDQGVIVAKFKEKGSFRGWLGKKLNENGNNEKFHGSPSPVSSSTRNGFSDQWENCVQEIESYFNQLLSSNSDEEGLEVENDTLWNSQRASEKDIPEIVSDADKIERLKIKITSAQNVIQLKRKEAKANVERHARAEWAICLCTRRAEEIEAQINEEIDTRTDLKKELDTTKEEVCEIGTEVEDKKSKLKSMLELQLELSNKLQLSSLAKTRAEAQLEKAVTSRAEMVREIEELRRQRDVLQRRIEFCREKDAIGMATRLGELGFNVCREFTADEIRAATDDFSERLRLKSAGDWTNVYRGRINHIIVAIKVYNSVNGLSQEAFEAKVKILSQIRHPHIVAMIGYCSELKCIAFEYMPNGCLRDVLFSVSRSSRRRNRSLNWHTRVRVAAQVCSGLGFLHSAQPRSISHGNLNPSKILLDRNLVAKIHGLRPSWCHGEVDVQSDMKAFGNLVLQLLTGRNWAGLVEEEILIDRAALTEVLDDLAGEWPPDLAVELAKIAIRCLSANKGLDTELSMAMVMREIEKVRKKADDLVSANGEGVLAIEGGGDANIEDSIDVPSVFLCPIFQDVMKNPQLAADGFSYEQEAIEEWLRMGHDTSPMTNLKLKHKILTPNHTLRSLIQDWHNKRSIPLSLNT</sequence>
<accession>A0ACC0IS14</accession>
<gene>
    <name evidence="1" type="ORF">LOK49_LG01G02186</name>
</gene>
<evidence type="ECO:0000313" key="1">
    <source>
        <dbReference type="EMBL" id="KAI8028712.1"/>
    </source>
</evidence>
<comment type="caution">
    <text evidence="1">The sequence shown here is derived from an EMBL/GenBank/DDBJ whole genome shotgun (WGS) entry which is preliminary data.</text>
</comment>
<evidence type="ECO:0000313" key="2">
    <source>
        <dbReference type="Proteomes" id="UP001060215"/>
    </source>
</evidence>
<protein>
    <submittedName>
        <fullName evidence="1">U-box domain-containing protein 50</fullName>
    </submittedName>
</protein>
<name>A0ACC0IS14_9ERIC</name>
<dbReference type="EMBL" id="CM045758">
    <property type="protein sequence ID" value="KAI8028712.1"/>
    <property type="molecule type" value="Genomic_DNA"/>
</dbReference>